<dbReference type="EMBL" id="CP018082">
    <property type="protein sequence ID" value="APE33161.1"/>
    <property type="molecule type" value="Genomic_DNA"/>
</dbReference>
<feature type="region of interest" description="Disordered" evidence="5">
    <location>
        <begin position="174"/>
        <end position="193"/>
    </location>
</feature>
<keyword evidence="4" id="KW-0472">Membrane</keyword>
<organism evidence="6 7">
    <name type="scientific">Nocardia mangyaensis</name>
    <dbReference type="NCBI Taxonomy" id="2213200"/>
    <lineage>
        <taxon>Bacteria</taxon>
        <taxon>Bacillati</taxon>
        <taxon>Actinomycetota</taxon>
        <taxon>Actinomycetes</taxon>
        <taxon>Mycobacteriales</taxon>
        <taxon>Nocardiaceae</taxon>
        <taxon>Nocardia</taxon>
    </lineage>
</organism>
<evidence type="ECO:0000313" key="6">
    <source>
        <dbReference type="EMBL" id="APE33161.1"/>
    </source>
</evidence>
<accession>A0A1J0VMA7</accession>
<keyword evidence="3" id="KW-0446">Lipid-binding</keyword>
<reference evidence="6" key="1">
    <citation type="submission" date="2016-11" db="EMBL/GenBank/DDBJ databases">
        <authorList>
            <person name="Jaros S."/>
            <person name="Januszkiewicz K."/>
            <person name="Wedrychowicz H."/>
        </authorList>
    </citation>
    <scope>NUCLEOTIDE SEQUENCE [LARGE SCALE GENOMIC DNA]</scope>
    <source>
        <strain evidence="6">Y48</strain>
    </source>
</reference>
<comment type="subcellular location">
    <subcellularLocation>
        <location evidence="1">Golgi apparatus membrane</location>
        <topology evidence="1">Peripheral membrane protein</topology>
        <orientation evidence="1">Cytoplasmic side</orientation>
    </subcellularLocation>
</comment>
<sequence>MVGFPALARRRRADDTDREETSMTNKIRPGEDLLIVDDLMPLLMDDDGASIQGAGTLHYTLGGAVLTELALLGRVETDDSGIVNGPKVFPVGNGPLPDPLLQSAFNTVSEKTQRVQPLLLALGGGLWRVVRDRLVDRGLLRREDRRTLGVFRSTRWPAADEQHEAQLRARVSVGCSRTARHPTPAPPRIEGAR</sequence>
<evidence type="ECO:0000256" key="5">
    <source>
        <dbReference type="SAM" id="MobiDB-lite"/>
    </source>
</evidence>
<dbReference type="Pfam" id="PF05719">
    <property type="entry name" value="GPP34"/>
    <property type="match status" value="1"/>
</dbReference>
<evidence type="ECO:0000256" key="2">
    <source>
        <dbReference type="ARBA" id="ARBA00023034"/>
    </source>
</evidence>
<evidence type="ECO:0000256" key="4">
    <source>
        <dbReference type="ARBA" id="ARBA00023136"/>
    </source>
</evidence>
<evidence type="ECO:0000256" key="1">
    <source>
        <dbReference type="ARBA" id="ARBA00004255"/>
    </source>
</evidence>
<protein>
    <recommendedName>
        <fullName evidence="8">GPP34 family phosphoprotein</fullName>
    </recommendedName>
</protein>
<keyword evidence="2" id="KW-0333">Golgi apparatus</keyword>
<dbReference type="Proteomes" id="UP000183810">
    <property type="component" value="Chromosome"/>
</dbReference>
<gene>
    <name evidence="6" type="ORF">BOX37_03365</name>
</gene>
<dbReference type="InterPro" id="IPR038261">
    <property type="entry name" value="GPP34-like_sf"/>
</dbReference>
<dbReference type="Gene3D" id="1.10.3630.10">
    <property type="entry name" value="yeast vps74-n-term truncation variant domain like"/>
    <property type="match status" value="1"/>
</dbReference>
<evidence type="ECO:0000256" key="3">
    <source>
        <dbReference type="ARBA" id="ARBA00023121"/>
    </source>
</evidence>
<dbReference type="GO" id="GO:0070273">
    <property type="term" value="F:phosphatidylinositol-4-phosphate binding"/>
    <property type="evidence" value="ECO:0007669"/>
    <property type="project" value="InterPro"/>
</dbReference>
<dbReference type="GO" id="GO:0012505">
    <property type="term" value="C:endomembrane system"/>
    <property type="evidence" value="ECO:0007669"/>
    <property type="project" value="UniProtKB-ARBA"/>
</dbReference>
<feature type="region of interest" description="Disordered" evidence="5">
    <location>
        <begin position="1"/>
        <end position="24"/>
    </location>
</feature>
<evidence type="ECO:0008006" key="8">
    <source>
        <dbReference type="Google" id="ProtNLM"/>
    </source>
</evidence>
<dbReference type="GO" id="GO:0005737">
    <property type="term" value="C:cytoplasm"/>
    <property type="evidence" value="ECO:0007669"/>
    <property type="project" value="UniProtKB-ARBA"/>
</dbReference>
<dbReference type="AlphaFoldDB" id="A0A1J0VMA7"/>
<proteinExistence type="predicted"/>
<evidence type="ECO:0000313" key="7">
    <source>
        <dbReference type="Proteomes" id="UP000183810"/>
    </source>
</evidence>
<dbReference type="KEGG" id="nsl:BOX37_03365"/>
<name>A0A1J0VMA7_9NOCA</name>
<keyword evidence="7" id="KW-1185">Reference proteome</keyword>
<dbReference type="InterPro" id="IPR008628">
    <property type="entry name" value="GPP34-like"/>
</dbReference>
<feature type="compositionally biased region" description="Basic and acidic residues" evidence="5">
    <location>
        <begin position="12"/>
        <end position="21"/>
    </location>
</feature>